<accession>V6LRG3</accession>
<dbReference type="InterPro" id="IPR016534">
    <property type="entry name" value="VPS16"/>
</dbReference>
<dbReference type="GO" id="GO:0030897">
    <property type="term" value="C:HOPS complex"/>
    <property type="evidence" value="ECO:0007669"/>
    <property type="project" value="TreeGrafter"/>
</dbReference>
<dbReference type="GO" id="GO:0016197">
    <property type="term" value="P:endosomal transport"/>
    <property type="evidence" value="ECO:0007669"/>
    <property type="project" value="TreeGrafter"/>
</dbReference>
<dbReference type="GO" id="GO:0005765">
    <property type="term" value="C:lysosomal membrane"/>
    <property type="evidence" value="ECO:0007669"/>
    <property type="project" value="TreeGrafter"/>
</dbReference>
<dbReference type="GO" id="GO:0005768">
    <property type="term" value="C:endosome"/>
    <property type="evidence" value="ECO:0007669"/>
    <property type="project" value="TreeGrafter"/>
</dbReference>
<dbReference type="GO" id="GO:0006886">
    <property type="term" value="P:intracellular protein transport"/>
    <property type="evidence" value="ECO:0007669"/>
    <property type="project" value="InterPro"/>
</dbReference>
<proteinExistence type="predicted"/>
<sequence>MTDSSVQISQNFFVKEFEIYPSCSADYISIFNSIEINAENFFITSSNLGVALFYKHKDMHNSSDFRFPGFDTIRKTLYVFNHAGNLQSQFILSHPQNIVCVQSINFSGQILVLYKDGEFKLYTQTGILIHRNCLIHDPNHQQYITAFSIRKNGICAVFNDNSISYIDDLFQIFVNGKLKVKSFKPQILLQNQINHIQFIPNQCSQFGSHIIVNFNSNEISKVSVLYCRDQNKNVSYTLASLNSNISQSNSQFFKSILHNNDMLFLMASLEIIVLIDFTQIQVQVFTHEVSQIDPFPFEFLDILPIYSNQISSQVLAIIPSQNSQEIQISNKQALFLQSFQNSVLMISGISPNIILTEDIKILQNQDINSLLMAYQQHSCTKLDKATVDRSEQLILGISDLKIALLQLINLSSQSFELNQSVQCLKTSSFCKLFLEPQEQLDVTRQFDQSKKILRTKISIGNIQGFLTEFKMDDIDSLCFQLISSGYGELALKIAQLFNLQNDIIKKMLIYKAYLKALDTSNAGKTDKDLFKEIEKDLEGYDSNGVFRNCAELLTKESQRSGLVGFLIEKEPSLIDQVRLYHELRQYDKAIRKAYQYFNEDMVIDSLLKALKDVMLDQKQLFIQLFTPESLNDDFPLYMKNLIQYQIHNNMFYINCLPQLALFGNNFLDQSQILDQIAEDINDQDQQFENKLYKQLATKFISDKEYLLGLDMLASLCTTDSKNILDTMQQCLQILSKNKLINKFISIKADNISQIMQKIGQEISLQCSQKNSCDVANLQLYSEIKTLYHKLGKYNIDDEFLNNHLAVGLLSKCSPQDTKVFDSLIQKLSSKQQKLILSNILLNQAYIDFQLAEYTQYIEKRDLLMYCLMKQNSKLVQKSLENLSSFEMILVHWSWKSLTQDVQNSAKEAIK</sequence>
<dbReference type="VEuPathDB" id="GiardiaDB:SS50377_23185"/>
<dbReference type="AlphaFoldDB" id="V6LRG3"/>
<evidence type="ECO:0000313" key="2">
    <source>
        <dbReference type="EMBL" id="KAH0575550.1"/>
    </source>
</evidence>
<dbReference type="GO" id="GO:0003779">
    <property type="term" value="F:actin binding"/>
    <property type="evidence" value="ECO:0007669"/>
    <property type="project" value="TreeGrafter"/>
</dbReference>
<gene>
    <name evidence="1" type="ORF">SS50377_13672</name>
    <name evidence="2" type="ORF">SS50377_23185</name>
</gene>
<evidence type="ECO:0000313" key="1">
    <source>
        <dbReference type="EMBL" id="EST46286.1"/>
    </source>
</evidence>
<name>V6LRG3_9EUKA</name>
<dbReference type="EMBL" id="KI546078">
    <property type="protein sequence ID" value="EST46286.1"/>
    <property type="molecule type" value="Genomic_DNA"/>
</dbReference>
<organism evidence="1">
    <name type="scientific">Spironucleus salmonicida</name>
    <dbReference type="NCBI Taxonomy" id="348837"/>
    <lineage>
        <taxon>Eukaryota</taxon>
        <taxon>Metamonada</taxon>
        <taxon>Diplomonadida</taxon>
        <taxon>Hexamitidae</taxon>
        <taxon>Hexamitinae</taxon>
        <taxon>Spironucleus</taxon>
    </lineage>
</organism>
<dbReference type="EMBL" id="AUWU02000003">
    <property type="protein sequence ID" value="KAH0575550.1"/>
    <property type="molecule type" value="Genomic_DNA"/>
</dbReference>
<dbReference type="GO" id="GO:0042144">
    <property type="term" value="P:vacuole fusion, non-autophagic"/>
    <property type="evidence" value="ECO:0007669"/>
    <property type="project" value="TreeGrafter"/>
</dbReference>
<protein>
    <submittedName>
        <fullName evidence="1">Uncharacterized protein</fullName>
    </submittedName>
</protein>
<reference evidence="1 2" key="1">
    <citation type="journal article" date="2014" name="PLoS Genet.">
        <title>The Genome of Spironucleus salmonicida Highlights a Fish Pathogen Adapted to Fluctuating Environments.</title>
        <authorList>
            <person name="Xu F."/>
            <person name="Jerlstrom-Hultqvist J."/>
            <person name="Einarsson E."/>
            <person name="Astvaldsson A."/>
            <person name="Svard S.G."/>
            <person name="Andersson J.O."/>
        </authorList>
    </citation>
    <scope>NUCLEOTIDE SEQUENCE</scope>
    <source>
        <strain evidence="2">ATCC 50377</strain>
    </source>
</reference>
<evidence type="ECO:0000313" key="3">
    <source>
        <dbReference type="Proteomes" id="UP000018208"/>
    </source>
</evidence>
<keyword evidence="3" id="KW-1185">Reference proteome</keyword>
<reference evidence="2" key="2">
    <citation type="submission" date="2020-12" db="EMBL/GenBank/DDBJ databases">
        <title>New Spironucleus salmonicida genome in near-complete chromosomes.</title>
        <authorList>
            <person name="Xu F."/>
            <person name="Kurt Z."/>
            <person name="Jimenez-Gonzalez A."/>
            <person name="Astvaldsson A."/>
            <person name="Andersson J.O."/>
            <person name="Svard S.G."/>
        </authorList>
    </citation>
    <scope>NUCLEOTIDE SEQUENCE</scope>
    <source>
        <strain evidence="2">ATCC 50377</strain>
    </source>
</reference>
<dbReference type="PANTHER" id="PTHR12811:SF0">
    <property type="entry name" value="VACUOLAR PROTEIN SORTING-ASSOCIATED PROTEIN 16 HOMOLOG"/>
    <property type="match status" value="1"/>
</dbReference>
<dbReference type="PANTHER" id="PTHR12811">
    <property type="entry name" value="VACUOLAR PROTEIN SORTING VPS16"/>
    <property type="match status" value="1"/>
</dbReference>
<dbReference type="Proteomes" id="UP000018208">
    <property type="component" value="Unassembled WGS sequence"/>
</dbReference>